<proteinExistence type="predicted"/>
<organism evidence="2">
    <name type="scientific">marine sediment metagenome</name>
    <dbReference type="NCBI Taxonomy" id="412755"/>
    <lineage>
        <taxon>unclassified sequences</taxon>
        <taxon>metagenomes</taxon>
        <taxon>ecological metagenomes</taxon>
    </lineage>
</organism>
<reference evidence="2" key="1">
    <citation type="journal article" date="2015" name="Nature">
        <title>Complex archaea that bridge the gap between prokaryotes and eukaryotes.</title>
        <authorList>
            <person name="Spang A."/>
            <person name="Saw J.H."/>
            <person name="Jorgensen S.L."/>
            <person name="Zaremba-Niedzwiedzka K."/>
            <person name="Martijn J."/>
            <person name="Lind A.E."/>
            <person name="van Eijk R."/>
            <person name="Schleper C."/>
            <person name="Guy L."/>
            <person name="Ettema T.J."/>
        </authorList>
    </citation>
    <scope>NUCLEOTIDE SEQUENCE</scope>
</reference>
<gene>
    <name evidence="2" type="ORF">LCGC14_1158410</name>
</gene>
<comment type="caution">
    <text evidence="2">The sequence shown here is derived from an EMBL/GenBank/DDBJ whole genome shotgun (WGS) entry which is preliminary data.</text>
</comment>
<evidence type="ECO:0000313" key="2">
    <source>
        <dbReference type="EMBL" id="KKM98395.1"/>
    </source>
</evidence>
<name>A0A0F9PBQ0_9ZZZZ</name>
<feature type="region of interest" description="Disordered" evidence="1">
    <location>
        <begin position="1"/>
        <end position="24"/>
    </location>
</feature>
<dbReference type="AlphaFoldDB" id="A0A0F9PBQ0"/>
<accession>A0A0F9PBQ0</accession>
<dbReference type="EMBL" id="LAZR01005625">
    <property type="protein sequence ID" value="KKM98395.1"/>
    <property type="molecule type" value="Genomic_DNA"/>
</dbReference>
<evidence type="ECO:0000256" key="1">
    <source>
        <dbReference type="SAM" id="MobiDB-lite"/>
    </source>
</evidence>
<feature type="region of interest" description="Disordered" evidence="1">
    <location>
        <begin position="250"/>
        <end position="289"/>
    </location>
</feature>
<feature type="compositionally biased region" description="Basic and acidic residues" evidence="1">
    <location>
        <begin position="250"/>
        <end position="266"/>
    </location>
</feature>
<sequence>MGDRNLFNGKSEKPGNGPTTGLSHPDIVMLQRPFPADVVEARMQWSKPSSKPGEIRALMVPYVPMNAVVERVEEVDPNYTFTKLEVREGEYLGDDKKSMVKGFWCAAELSIKGVPRGNVGQGRDPKNAATDAFKRCAGNFGVGRADLARENEYVTIPEKDRAASFTWGDVLRLAGKATPVSARKQVADKCLELTMGDRAAAMSLCLDLSGKESAQRLTETQAEAMISALKVLGKLWLDQAPDTPFLVWREHRKEERRGDNGGRADNRSSAPVEDGGVRADEAEGAPAHS</sequence>
<protein>
    <submittedName>
        <fullName evidence="2">Uncharacterized protein</fullName>
    </submittedName>
</protein>